<accession>A0AAN8CGK2</accession>
<protein>
    <submittedName>
        <fullName evidence="1">Uncharacterized protein</fullName>
    </submittedName>
</protein>
<comment type="caution">
    <text evidence="1">The sequence shown here is derived from an EMBL/GenBank/DDBJ whole genome shotgun (WGS) entry which is preliminary data.</text>
</comment>
<evidence type="ECO:0000313" key="2">
    <source>
        <dbReference type="Proteomes" id="UP001335648"/>
    </source>
</evidence>
<sequence length="89" mass="9718">MSATNCIICGSVTSRGAMTAPWLIRQDTAAHYEYSGSAFLWHEAAGSLGVTEGRVSLSEPRLVKAELCETTVNWIEFISTDILESYTSQ</sequence>
<organism evidence="1 2">
    <name type="scientific">Champsocephalus esox</name>
    <name type="common">pike icefish</name>
    <dbReference type="NCBI Taxonomy" id="159716"/>
    <lineage>
        <taxon>Eukaryota</taxon>
        <taxon>Metazoa</taxon>
        <taxon>Chordata</taxon>
        <taxon>Craniata</taxon>
        <taxon>Vertebrata</taxon>
        <taxon>Euteleostomi</taxon>
        <taxon>Actinopterygii</taxon>
        <taxon>Neopterygii</taxon>
        <taxon>Teleostei</taxon>
        <taxon>Neoteleostei</taxon>
        <taxon>Acanthomorphata</taxon>
        <taxon>Eupercaria</taxon>
        <taxon>Perciformes</taxon>
        <taxon>Notothenioidei</taxon>
        <taxon>Channichthyidae</taxon>
        <taxon>Champsocephalus</taxon>
    </lineage>
</organism>
<dbReference type="AlphaFoldDB" id="A0AAN8CGK2"/>
<dbReference type="Proteomes" id="UP001335648">
    <property type="component" value="Unassembled WGS sequence"/>
</dbReference>
<proteinExistence type="predicted"/>
<name>A0AAN8CGK2_9TELE</name>
<evidence type="ECO:0000313" key="1">
    <source>
        <dbReference type="EMBL" id="KAK5901743.1"/>
    </source>
</evidence>
<dbReference type="EMBL" id="JAULUE010002051">
    <property type="protein sequence ID" value="KAK5901743.1"/>
    <property type="molecule type" value="Genomic_DNA"/>
</dbReference>
<keyword evidence="2" id="KW-1185">Reference proteome</keyword>
<reference evidence="1 2" key="1">
    <citation type="journal article" date="2023" name="Mol. Biol. Evol.">
        <title>Genomics of Secondarily Temperate Adaptation in the Only Non-Antarctic Icefish.</title>
        <authorList>
            <person name="Rivera-Colon A.G."/>
            <person name="Rayamajhi N."/>
            <person name="Minhas B.F."/>
            <person name="Madrigal G."/>
            <person name="Bilyk K.T."/>
            <person name="Yoon V."/>
            <person name="Hune M."/>
            <person name="Gregory S."/>
            <person name="Cheng C.H.C."/>
            <person name="Catchen J.M."/>
        </authorList>
    </citation>
    <scope>NUCLEOTIDE SEQUENCE [LARGE SCALE GENOMIC DNA]</scope>
    <source>
        <strain evidence="1">JC2023a</strain>
    </source>
</reference>
<gene>
    <name evidence="1" type="ORF">CesoFtcFv8_007072</name>
</gene>